<sequence length="254" mass="29100">MAPHRRLAREDQFPLSISLVPQSRNPPLYRSDTARTRCPVIQGRKFWPKRYASPRDYANLKTVRDHVTAWGFVRGISFDLTPILIAKNLGIPREDQPSFPYALDVAPKEEVLARALYHDQSKIFRVIDAHLSQGFLYDDYHFLNLVVLYNLSLVSHTNTLTRSHSTLLYDIATKVPIDGTCHIFCHYWCCICPATAEDMEADAVEGGGAVPDDDIIMSIRRFLSIVEIFLHLIYFILVRVCPHPMFLLQSLEDI</sequence>
<gene>
    <name evidence="1" type="ORF">F0562_032086</name>
</gene>
<reference evidence="1 2" key="1">
    <citation type="submission" date="2019-09" db="EMBL/GenBank/DDBJ databases">
        <title>A chromosome-level genome assembly of the Chinese tupelo Nyssa sinensis.</title>
        <authorList>
            <person name="Yang X."/>
            <person name="Kang M."/>
            <person name="Yang Y."/>
            <person name="Xiong H."/>
            <person name="Wang M."/>
            <person name="Zhang Z."/>
            <person name="Wang Z."/>
            <person name="Wu H."/>
            <person name="Ma T."/>
            <person name="Liu J."/>
            <person name="Xi Z."/>
        </authorList>
    </citation>
    <scope>NUCLEOTIDE SEQUENCE [LARGE SCALE GENOMIC DNA]</scope>
    <source>
        <strain evidence="1">J267</strain>
        <tissue evidence="1">Leaf</tissue>
    </source>
</reference>
<dbReference type="OrthoDB" id="1559178at2759"/>
<dbReference type="Proteomes" id="UP000325577">
    <property type="component" value="Linkage Group LG18"/>
</dbReference>
<organism evidence="1 2">
    <name type="scientific">Nyssa sinensis</name>
    <dbReference type="NCBI Taxonomy" id="561372"/>
    <lineage>
        <taxon>Eukaryota</taxon>
        <taxon>Viridiplantae</taxon>
        <taxon>Streptophyta</taxon>
        <taxon>Embryophyta</taxon>
        <taxon>Tracheophyta</taxon>
        <taxon>Spermatophyta</taxon>
        <taxon>Magnoliopsida</taxon>
        <taxon>eudicotyledons</taxon>
        <taxon>Gunneridae</taxon>
        <taxon>Pentapetalae</taxon>
        <taxon>asterids</taxon>
        <taxon>Cornales</taxon>
        <taxon>Nyssaceae</taxon>
        <taxon>Nyssa</taxon>
    </lineage>
</organism>
<keyword evidence="2" id="KW-1185">Reference proteome</keyword>
<name>A0A5J5AVV3_9ASTE</name>
<evidence type="ECO:0000313" key="2">
    <source>
        <dbReference type="Proteomes" id="UP000325577"/>
    </source>
</evidence>
<accession>A0A5J5AVV3</accession>
<evidence type="ECO:0000313" key="1">
    <source>
        <dbReference type="EMBL" id="KAA8534569.1"/>
    </source>
</evidence>
<dbReference type="AlphaFoldDB" id="A0A5J5AVV3"/>
<proteinExistence type="predicted"/>
<dbReference type="EMBL" id="CM018041">
    <property type="protein sequence ID" value="KAA8534569.1"/>
    <property type="molecule type" value="Genomic_DNA"/>
</dbReference>
<protein>
    <submittedName>
        <fullName evidence="1">Uncharacterized protein</fullName>
    </submittedName>
</protein>